<comment type="caution">
    <text evidence="1">The sequence shown here is derived from an EMBL/GenBank/DDBJ whole genome shotgun (WGS) entry which is preliminary data.</text>
</comment>
<dbReference type="Proteomes" id="UP000018001">
    <property type="component" value="Unassembled WGS sequence"/>
</dbReference>
<evidence type="ECO:0000313" key="1">
    <source>
        <dbReference type="EMBL" id="GAD97859.1"/>
    </source>
</evidence>
<organism evidence="1 2">
    <name type="scientific">Byssochlamys spectabilis (strain No. 5 / NBRC 109023)</name>
    <name type="common">Paecilomyces variotii</name>
    <dbReference type="NCBI Taxonomy" id="1356009"/>
    <lineage>
        <taxon>Eukaryota</taxon>
        <taxon>Fungi</taxon>
        <taxon>Dikarya</taxon>
        <taxon>Ascomycota</taxon>
        <taxon>Pezizomycotina</taxon>
        <taxon>Eurotiomycetes</taxon>
        <taxon>Eurotiomycetidae</taxon>
        <taxon>Eurotiales</taxon>
        <taxon>Thermoascaceae</taxon>
        <taxon>Paecilomyces</taxon>
    </lineage>
</organism>
<evidence type="ECO:0000313" key="2">
    <source>
        <dbReference type="Proteomes" id="UP000018001"/>
    </source>
</evidence>
<dbReference type="OrthoDB" id="4453902at2759"/>
<proteinExistence type="predicted"/>
<keyword evidence="2" id="KW-1185">Reference proteome</keyword>
<sequence>MHIKENTDDRLAFVRTHASLIYSILSERDEHHFEIDELYQLGIHAVKVELDEEEGILGFEPCFYLPQPQFSKTRLELWIVGFSISLHAPGDRDREEERSFEDEGSERQADIVQDYVDRQIEAERDGIDSERQTLASVAPINFRYSWESHLSAIRWQMVANMGSSTSSHCIVTMIHASKAEDTWLSTGEVLCILRMLEDSFELKYPSEDTEPYLLMSYFAEKK</sequence>
<dbReference type="EMBL" id="BAUL01000219">
    <property type="protein sequence ID" value="GAD97859.1"/>
    <property type="molecule type" value="Genomic_DNA"/>
</dbReference>
<dbReference type="AlphaFoldDB" id="V5FJ83"/>
<reference evidence="2" key="1">
    <citation type="journal article" date="2014" name="Genome Announc.">
        <title>Draft genome sequence of the formaldehyde-resistant fungus Byssochlamys spectabilis No. 5 (anamorph Paecilomyces variotii No. 5) (NBRC109023).</title>
        <authorList>
            <person name="Oka T."/>
            <person name="Ekino K."/>
            <person name="Fukuda K."/>
            <person name="Nomura Y."/>
        </authorList>
    </citation>
    <scope>NUCLEOTIDE SEQUENCE [LARGE SCALE GENOMIC DNA]</scope>
    <source>
        <strain evidence="2">No. 5 / NBRC 109023</strain>
    </source>
</reference>
<protein>
    <submittedName>
        <fullName evidence="1">Uncharacterized protein</fullName>
    </submittedName>
</protein>
<name>V5FJ83_BYSSN</name>
<dbReference type="HOGENOM" id="CLU_1245188_0_0_1"/>
<accession>V5FJ83</accession>
<gene>
    <name evidence="1" type="ORF">PVAR5_6542</name>
</gene>
<dbReference type="InParanoid" id="V5FJ83"/>